<organism evidence="1 2">
    <name type="scientific">Pseudoxanthomonas sacheonensis</name>
    <dbReference type="NCBI Taxonomy" id="443615"/>
    <lineage>
        <taxon>Bacteria</taxon>
        <taxon>Pseudomonadati</taxon>
        <taxon>Pseudomonadota</taxon>
        <taxon>Gammaproteobacteria</taxon>
        <taxon>Lysobacterales</taxon>
        <taxon>Lysobacteraceae</taxon>
        <taxon>Pseudoxanthomonas</taxon>
    </lineage>
</organism>
<evidence type="ECO:0000313" key="1">
    <source>
        <dbReference type="EMBL" id="MDR6842086.1"/>
    </source>
</evidence>
<dbReference type="Proteomes" id="UP001254759">
    <property type="component" value="Unassembled WGS sequence"/>
</dbReference>
<keyword evidence="2" id="KW-1185">Reference proteome</keyword>
<gene>
    <name evidence="1" type="ORF">J2W94_002371</name>
</gene>
<evidence type="ECO:0000313" key="2">
    <source>
        <dbReference type="Proteomes" id="UP001254759"/>
    </source>
</evidence>
<proteinExistence type="predicted"/>
<name>A0ABU1RTH6_9GAMM</name>
<reference evidence="1 2" key="1">
    <citation type="submission" date="2023-07" db="EMBL/GenBank/DDBJ databases">
        <title>Sorghum-associated microbial communities from plants grown in Nebraska, USA.</title>
        <authorList>
            <person name="Schachtman D."/>
        </authorList>
    </citation>
    <scope>NUCLEOTIDE SEQUENCE [LARGE SCALE GENOMIC DNA]</scope>
    <source>
        <strain evidence="1 2">BE107</strain>
    </source>
</reference>
<comment type="caution">
    <text evidence="1">The sequence shown here is derived from an EMBL/GenBank/DDBJ whole genome shotgun (WGS) entry which is preliminary data.</text>
</comment>
<accession>A0ABU1RTH6</accession>
<sequence>MQIQFPLSGVIIAKNETDHADRCLYVIHLSCGDGDLELHLTDESGMDECAMRMAA</sequence>
<dbReference type="EMBL" id="JAVDTT010000002">
    <property type="protein sequence ID" value="MDR6842086.1"/>
    <property type="molecule type" value="Genomic_DNA"/>
</dbReference>
<protein>
    <submittedName>
        <fullName evidence="1">Uncharacterized protein</fullName>
    </submittedName>
</protein>